<feature type="domain" description="Aminotransferase class V" evidence="2">
    <location>
        <begin position="37"/>
        <end position="259"/>
    </location>
</feature>
<dbReference type="PANTHER" id="PTHR14237">
    <property type="entry name" value="MOLYBDOPTERIN COFACTOR SULFURASE MOSC"/>
    <property type="match status" value="1"/>
</dbReference>
<dbReference type="InterPro" id="IPR015421">
    <property type="entry name" value="PyrdxlP-dep_Trfase_major"/>
</dbReference>
<dbReference type="InterPro" id="IPR015424">
    <property type="entry name" value="PyrdxlP-dep_Trfase"/>
</dbReference>
<dbReference type="Proteomes" id="UP000326903">
    <property type="component" value="Unassembled WGS sequence"/>
</dbReference>
<dbReference type="EMBL" id="VYQF01000008">
    <property type="protein sequence ID" value="KAA9036302.1"/>
    <property type="molecule type" value="Genomic_DNA"/>
</dbReference>
<sequence>MDYEAFCNDYPDYQNTAAMFDSVRSSEYAQLDKANHVYLDYTGGNLYAKSQIQKHVSLLENNVFGNPHSTNPTSIVSTMYVESTRKTVLDFFNASDDYFCVFTANATQALKIVGESYPFDHRSYFLLLFDNHNSVNGIREYAKRKGADFEYCPVYLEDLRIDEIKLNKKLSAAKYKHNKLFAFPAQSNVSGVKHDLKWIETAHEHGWDVLLDAAAFVPTNTLDLQQVKPDYVSISFYKIFGYPTGVGALLIKKALSKNWISHGLQVVLFRMLP</sequence>
<evidence type="ECO:0000313" key="4">
    <source>
        <dbReference type="Proteomes" id="UP000326903"/>
    </source>
</evidence>
<dbReference type="Gene3D" id="3.40.640.10">
    <property type="entry name" value="Type I PLP-dependent aspartate aminotransferase-like (Major domain)"/>
    <property type="match status" value="1"/>
</dbReference>
<name>A0A5J5IBS5_9BACT</name>
<dbReference type="SUPFAM" id="SSF53383">
    <property type="entry name" value="PLP-dependent transferases"/>
    <property type="match status" value="1"/>
</dbReference>
<evidence type="ECO:0000256" key="1">
    <source>
        <dbReference type="ARBA" id="ARBA00022898"/>
    </source>
</evidence>
<comment type="caution">
    <text evidence="3">The sequence shown here is derived from an EMBL/GenBank/DDBJ whole genome shotgun (WGS) entry which is preliminary data.</text>
</comment>
<dbReference type="AlphaFoldDB" id="A0A5J5IBS5"/>
<dbReference type="Pfam" id="PF00266">
    <property type="entry name" value="Aminotran_5"/>
    <property type="match status" value="1"/>
</dbReference>
<proteinExistence type="predicted"/>
<evidence type="ECO:0000259" key="2">
    <source>
        <dbReference type="Pfam" id="PF00266"/>
    </source>
</evidence>
<keyword evidence="3" id="KW-0808">Transferase</keyword>
<dbReference type="PANTHER" id="PTHR14237:SF19">
    <property type="entry name" value="MITOCHONDRIAL AMIDOXIME REDUCING COMPONENT 1"/>
    <property type="match status" value="1"/>
</dbReference>
<evidence type="ECO:0000313" key="3">
    <source>
        <dbReference type="EMBL" id="KAA9036302.1"/>
    </source>
</evidence>
<dbReference type="InterPro" id="IPR000192">
    <property type="entry name" value="Aminotrans_V_dom"/>
</dbReference>
<reference evidence="3 4" key="1">
    <citation type="submission" date="2019-09" db="EMBL/GenBank/DDBJ databases">
        <title>Draft genome sequence of Ginsengibacter sp. BR5-29.</title>
        <authorList>
            <person name="Im W.-T."/>
        </authorList>
    </citation>
    <scope>NUCLEOTIDE SEQUENCE [LARGE SCALE GENOMIC DNA]</scope>
    <source>
        <strain evidence="3 4">BR5-29</strain>
    </source>
</reference>
<organism evidence="3 4">
    <name type="scientific">Ginsengibacter hankyongi</name>
    <dbReference type="NCBI Taxonomy" id="2607284"/>
    <lineage>
        <taxon>Bacteria</taxon>
        <taxon>Pseudomonadati</taxon>
        <taxon>Bacteroidota</taxon>
        <taxon>Chitinophagia</taxon>
        <taxon>Chitinophagales</taxon>
        <taxon>Chitinophagaceae</taxon>
        <taxon>Ginsengibacter</taxon>
    </lineage>
</organism>
<protein>
    <submittedName>
        <fullName evidence="3">Aminotransferase class V-fold PLP-dependent enzyme</fullName>
    </submittedName>
</protein>
<keyword evidence="4" id="KW-1185">Reference proteome</keyword>
<dbReference type="GO" id="GO:0008483">
    <property type="term" value="F:transaminase activity"/>
    <property type="evidence" value="ECO:0007669"/>
    <property type="project" value="UniProtKB-KW"/>
</dbReference>
<accession>A0A5J5IBS5</accession>
<keyword evidence="3" id="KW-0032">Aminotransferase</keyword>
<keyword evidence="1" id="KW-0663">Pyridoxal phosphate</keyword>
<gene>
    <name evidence="3" type="ORF">FW778_18880</name>
</gene>